<dbReference type="SUPFAM" id="SSF48008">
    <property type="entry name" value="GntR ligand-binding domain-like"/>
    <property type="match status" value="1"/>
</dbReference>
<dbReference type="EMBL" id="JBHSTZ010000022">
    <property type="protein sequence ID" value="MFC6381354.1"/>
    <property type="molecule type" value="Genomic_DNA"/>
</dbReference>
<name>A0ABW1W891_9GAMM</name>
<dbReference type="Pfam" id="PF00392">
    <property type="entry name" value="GntR"/>
    <property type="match status" value="1"/>
</dbReference>
<dbReference type="InterPro" id="IPR008920">
    <property type="entry name" value="TF_FadR/GntR_C"/>
</dbReference>
<feature type="domain" description="HTH gntR-type" evidence="4">
    <location>
        <begin position="15"/>
        <end position="82"/>
    </location>
</feature>
<reference evidence="6" key="1">
    <citation type="journal article" date="2019" name="Int. J. Syst. Evol. Microbiol.">
        <title>The Global Catalogue of Microorganisms (GCM) 10K type strain sequencing project: providing services to taxonomists for standard genome sequencing and annotation.</title>
        <authorList>
            <consortium name="The Broad Institute Genomics Platform"/>
            <consortium name="The Broad Institute Genome Sequencing Center for Infectious Disease"/>
            <person name="Wu L."/>
            <person name="Ma J."/>
        </authorList>
    </citation>
    <scope>NUCLEOTIDE SEQUENCE [LARGE SCALE GENOMIC DNA]</scope>
    <source>
        <strain evidence="6">CCM 2050</strain>
    </source>
</reference>
<dbReference type="RefSeq" id="WP_201562351.1">
    <property type="nucleotide sequence ID" value="NZ_CAJGZK010000008.1"/>
</dbReference>
<dbReference type="SMART" id="SM00345">
    <property type="entry name" value="HTH_GNTR"/>
    <property type="match status" value="1"/>
</dbReference>
<dbReference type="SMART" id="SM00895">
    <property type="entry name" value="FCD"/>
    <property type="match status" value="1"/>
</dbReference>
<evidence type="ECO:0000256" key="1">
    <source>
        <dbReference type="ARBA" id="ARBA00023015"/>
    </source>
</evidence>
<sequence length="238" mass="26517">MTKSKSKKLAPETDEIPEQAIISSITAAVSEQRLPAGTKLGEQMLSNLFNCNRANVRRALSTLATMHVVQLRPNKGAFISTPSPKEAEDVFEARRTIERTLAQSVIQNARSQDIADMRAIIAAEAEARTQGDKPAELRLSREFHMKLATIADNQVLERFLTELTLRTTLIIGLYNKVGSSNCAEDEHLGIVQALEAKDEKRFIFLIDQHLNHLESGLDFQRTAQPFFTLAEQLTITST</sequence>
<comment type="caution">
    <text evidence="5">The sequence shown here is derived from an EMBL/GenBank/DDBJ whole genome shotgun (WGS) entry which is preliminary data.</text>
</comment>
<dbReference type="InterPro" id="IPR000524">
    <property type="entry name" value="Tscrpt_reg_HTH_GntR"/>
</dbReference>
<proteinExistence type="predicted"/>
<gene>
    <name evidence="5" type="ORF">ACFP58_07765</name>
</gene>
<dbReference type="PANTHER" id="PTHR43537:SF53">
    <property type="entry name" value="HTH-TYPE TRANSCRIPTIONAL REPRESSOR NANR"/>
    <property type="match status" value="1"/>
</dbReference>
<evidence type="ECO:0000313" key="5">
    <source>
        <dbReference type="EMBL" id="MFC6381354.1"/>
    </source>
</evidence>
<dbReference type="Proteomes" id="UP001596264">
    <property type="component" value="Unassembled WGS sequence"/>
</dbReference>
<keyword evidence="1" id="KW-0805">Transcription regulation</keyword>
<dbReference type="PROSITE" id="PS50949">
    <property type="entry name" value="HTH_GNTR"/>
    <property type="match status" value="1"/>
</dbReference>
<dbReference type="InterPro" id="IPR036390">
    <property type="entry name" value="WH_DNA-bd_sf"/>
</dbReference>
<keyword evidence="2" id="KW-0238">DNA-binding</keyword>
<accession>A0ABW1W891</accession>
<evidence type="ECO:0000259" key="4">
    <source>
        <dbReference type="PROSITE" id="PS50949"/>
    </source>
</evidence>
<dbReference type="InterPro" id="IPR011711">
    <property type="entry name" value="GntR_C"/>
</dbReference>
<evidence type="ECO:0000256" key="3">
    <source>
        <dbReference type="ARBA" id="ARBA00023163"/>
    </source>
</evidence>
<evidence type="ECO:0000313" key="6">
    <source>
        <dbReference type="Proteomes" id="UP001596264"/>
    </source>
</evidence>
<dbReference type="PANTHER" id="PTHR43537">
    <property type="entry name" value="TRANSCRIPTIONAL REGULATOR, GNTR FAMILY"/>
    <property type="match status" value="1"/>
</dbReference>
<keyword evidence="6" id="KW-1185">Reference proteome</keyword>
<keyword evidence="3" id="KW-0804">Transcription</keyword>
<dbReference type="Pfam" id="PF07729">
    <property type="entry name" value="FCD"/>
    <property type="match status" value="1"/>
</dbReference>
<dbReference type="SUPFAM" id="SSF46785">
    <property type="entry name" value="Winged helix' DNA-binding domain"/>
    <property type="match status" value="1"/>
</dbReference>
<organism evidence="5 6">
    <name type="scientific">Psychrobacter glacincola</name>
    <dbReference type="NCBI Taxonomy" id="56810"/>
    <lineage>
        <taxon>Bacteria</taxon>
        <taxon>Pseudomonadati</taxon>
        <taxon>Pseudomonadota</taxon>
        <taxon>Gammaproteobacteria</taxon>
        <taxon>Moraxellales</taxon>
        <taxon>Moraxellaceae</taxon>
        <taxon>Psychrobacter</taxon>
    </lineage>
</organism>
<protein>
    <submittedName>
        <fullName evidence="5">GntR family transcriptional regulator</fullName>
    </submittedName>
</protein>
<dbReference type="Gene3D" id="1.20.120.530">
    <property type="entry name" value="GntR ligand-binding domain-like"/>
    <property type="match status" value="1"/>
</dbReference>
<dbReference type="InterPro" id="IPR036388">
    <property type="entry name" value="WH-like_DNA-bd_sf"/>
</dbReference>
<dbReference type="Gene3D" id="1.10.10.10">
    <property type="entry name" value="Winged helix-like DNA-binding domain superfamily/Winged helix DNA-binding domain"/>
    <property type="match status" value="1"/>
</dbReference>
<evidence type="ECO:0000256" key="2">
    <source>
        <dbReference type="ARBA" id="ARBA00023125"/>
    </source>
</evidence>